<dbReference type="AlphaFoldDB" id="A0A914KWI1"/>
<organism evidence="2 3">
    <name type="scientific">Meloidogyne incognita</name>
    <name type="common">Southern root-knot nematode worm</name>
    <name type="synonym">Oxyuris incognita</name>
    <dbReference type="NCBI Taxonomy" id="6306"/>
    <lineage>
        <taxon>Eukaryota</taxon>
        <taxon>Metazoa</taxon>
        <taxon>Ecdysozoa</taxon>
        <taxon>Nematoda</taxon>
        <taxon>Chromadorea</taxon>
        <taxon>Rhabditida</taxon>
        <taxon>Tylenchina</taxon>
        <taxon>Tylenchomorpha</taxon>
        <taxon>Tylenchoidea</taxon>
        <taxon>Meloidogynidae</taxon>
        <taxon>Meloidogyninae</taxon>
        <taxon>Meloidogyne</taxon>
        <taxon>Meloidogyne incognita group</taxon>
    </lineage>
</organism>
<name>A0A914KWI1_MELIC</name>
<evidence type="ECO:0000313" key="2">
    <source>
        <dbReference type="Proteomes" id="UP000887563"/>
    </source>
</evidence>
<keyword evidence="2" id="KW-1185">Reference proteome</keyword>
<reference evidence="3" key="1">
    <citation type="submission" date="2022-11" db="UniProtKB">
        <authorList>
            <consortium name="WormBaseParasite"/>
        </authorList>
    </citation>
    <scope>IDENTIFICATION</scope>
</reference>
<accession>A0A914KWI1</accession>
<dbReference type="WBParaSite" id="Minc3s00117g05083">
    <property type="protein sequence ID" value="Minc3s00117g05083"/>
    <property type="gene ID" value="Minc3s00117g05083"/>
</dbReference>
<evidence type="ECO:0000313" key="3">
    <source>
        <dbReference type="WBParaSite" id="Minc3s00117g05083"/>
    </source>
</evidence>
<dbReference type="Proteomes" id="UP000887563">
    <property type="component" value="Unplaced"/>
</dbReference>
<proteinExistence type="predicted"/>
<feature type="compositionally biased region" description="Low complexity" evidence="1">
    <location>
        <begin position="44"/>
        <end position="59"/>
    </location>
</feature>
<feature type="region of interest" description="Disordered" evidence="1">
    <location>
        <begin position="44"/>
        <end position="64"/>
    </location>
</feature>
<evidence type="ECO:0000256" key="1">
    <source>
        <dbReference type="SAM" id="MobiDB-lite"/>
    </source>
</evidence>
<sequence>MEQQIANQQGTIEELRSGLEQTLDRANFAETELIKYRRLHNNNINIQNNTNSNTDPDNSISLHDDLNSCKIAENQSLGG</sequence>
<protein>
    <submittedName>
        <fullName evidence="3">Uncharacterized protein</fullName>
    </submittedName>
</protein>